<gene>
    <name evidence="2" type="ORF">E2L08_01425</name>
</gene>
<organism evidence="2 3">
    <name type="scientific">Palleronia sediminis</name>
    <dbReference type="NCBI Taxonomy" id="2547833"/>
    <lineage>
        <taxon>Bacteria</taxon>
        <taxon>Pseudomonadati</taxon>
        <taxon>Pseudomonadota</taxon>
        <taxon>Alphaproteobacteria</taxon>
        <taxon>Rhodobacterales</taxon>
        <taxon>Roseobacteraceae</taxon>
        <taxon>Palleronia</taxon>
    </lineage>
</organism>
<evidence type="ECO:0000313" key="2">
    <source>
        <dbReference type="EMBL" id="TDL84158.1"/>
    </source>
</evidence>
<feature type="transmembrane region" description="Helical" evidence="1">
    <location>
        <begin position="42"/>
        <end position="62"/>
    </location>
</feature>
<comment type="caution">
    <text evidence="2">The sequence shown here is derived from an EMBL/GenBank/DDBJ whole genome shotgun (WGS) entry which is preliminary data.</text>
</comment>
<dbReference type="OrthoDB" id="7874680at2"/>
<name>A0A4R6ANK6_9RHOB</name>
<keyword evidence="1" id="KW-1133">Transmembrane helix</keyword>
<evidence type="ECO:0000256" key="1">
    <source>
        <dbReference type="SAM" id="Phobius"/>
    </source>
</evidence>
<keyword evidence="1" id="KW-0472">Membrane</keyword>
<protein>
    <submittedName>
        <fullName evidence="2">Uncharacterized protein</fullName>
    </submittedName>
</protein>
<dbReference type="EMBL" id="SNAA01000001">
    <property type="protein sequence ID" value="TDL84158.1"/>
    <property type="molecule type" value="Genomic_DNA"/>
</dbReference>
<dbReference type="Proteomes" id="UP000295701">
    <property type="component" value="Unassembled WGS sequence"/>
</dbReference>
<evidence type="ECO:0000313" key="3">
    <source>
        <dbReference type="Proteomes" id="UP000295701"/>
    </source>
</evidence>
<dbReference type="RefSeq" id="WP_133395257.1">
    <property type="nucleotide sequence ID" value="NZ_SNAA01000001.1"/>
</dbReference>
<reference evidence="2 3" key="1">
    <citation type="submission" date="2019-03" db="EMBL/GenBank/DDBJ databases">
        <title>Primorskyibacter sp. SS33 isolated from sediments.</title>
        <authorList>
            <person name="Xunke S."/>
        </authorList>
    </citation>
    <scope>NUCLEOTIDE SEQUENCE [LARGE SCALE GENOMIC DNA]</scope>
    <source>
        <strain evidence="2 3">SS33</strain>
    </source>
</reference>
<keyword evidence="1" id="KW-0812">Transmembrane</keyword>
<proteinExistence type="predicted"/>
<dbReference type="AlphaFoldDB" id="A0A4R6ANK6"/>
<keyword evidence="3" id="KW-1185">Reference proteome</keyword>
<sequence>MRAMLPWAAILVIGILIVALVPMLSDAPAVDAETPGVYPQWIVPVGYFTALIGAGGLAVSFFRRYGRS</sequence>
<accession>A0A4R6ANK6</accession>